<dbReference type="EMBL" id="MLYV02001301">
    <property type="protein sequence ID" value="PSR70938.1"/>
    <property type="molecule type" value="Genomic_DNA"/>
</dbReference>
<dbReference type="InterPro" id="IPR036188">
    <property type="entry name" value="FAD/NAD-bd_sf"/>
</dbReference>
<dbReference type="InterPro" id="IPR050816">
    <property type="entry name" value="Flavin-dep_Halogenase_NPB"/>
</dbReference>
<dbReference type="Gene3D" id="3.50.50.60">
    <property type="entry name" value="FAD/NAD(P)-binding domain"/>
    <property type="match status" value="1"/>
</dbReference>
<evidence type="ECO:0000256" key="2">
    <source>
        <dbReference type="ARBA" id="ARBA00049364"/>
    </source>
</evidence>
<dbReference type="OrthoDB" id="2647594at2759"/>
<dbReference type="GO" id="GO:0044550">
    <property type="term" value="P:secondary metabolite biosynthetic process"/>
    <property type="evidence" value="ECO:0007669"/>
    <property type="project" value="UniProtKB-ARBA"/>
</dbReference>
<dbReference type="PRINTS" id="PR00420">
    <property type="entry name" value="RNGMNOXGNASE"/>
</dbReference>
<dbReference type="PANTHER" id="PTHR43747:SF1">
    <property type="entry name" value="SLR1998 PROTEIN"/>
    <property type="match status" value="1"/>
</dbReference>
<accession>A0A2R6NFA0</accession>
<reference evidence="3 4" key="1">
    <citation type="submission" date="2018-02" db="EMBL/GenBank/DDBJ databases">
        <title>Genome sequence of the basidiomycete white-rot fungus Phlebia centrifuga.</title>
        <authorList>
            <person name="Granchi Z."/>
            <person name="Peng M."/>
            <person name="de Vries R.P."/>
            <person name="Hilden K."/>
            <person name="Makela M.R."/>
            <person name="Grigoriev I."/>
            <person name="Riley R."/>
        </authorList>
    </citation>
    <scope>NUCLEOTIDE SEQUENCE [LARGE SCALE GENOMIC DNA]</scope>
    <source>
        <strain evidence="3 4">FBCC195</strain>
    </source>
</reference>
<dbReference type="GO" id="GO:0140907">
    <property type="term" value="F:flavin-dependent halogenase activity"/>
    <property type="evidence" value="ECO:0007669"/>
    <property type="project" value="UniProtKB-ARBA"/>
</dbReference>
<comment type="similarity">
    <text evidence="1">Belongs to the flavin-dependent halogenase family.</text>
</comment>
<dbReference type="STRING" id="98765.A0A2R6NFA0"/>
<sequence>MDSEQLYDVIIIGGGPAGCATALSLVRSKPDTSFLLVDDADPSKFKIGESLPADTTRILAYLDPDLPETLEEDTDSGKHVYCTGNASVWNTSDIHETDSIMNPYGMGLHLDRAVFDELLRESVRAISHDQKPGHVLHGSFTAVAKDSNSWLVSVDDVGSGKTIVYRSNWIIDASGRKASVAQKLGAKTVKQDSLLAFYTVFAVSEHSEVDDDHRTLIEATPSGWFYTSQLAQNRRVVVYHTDDKDPSSKIARKIDGFLNLLHTQARFISSIIQDADYDVLNEPGTNYPKCTAAGSSNLEPACDDESRWYAVGDAAMAFDPLSSQGMITALKMGSRLGLELARVLDSDTQAVSEAGRDGVTTERRTMADVYKAVRDDYDSKKIYYYSQVRRFDTDFWKRRQGA</sequence>
<dbReference type="SUPFAM" id="SSF51905">
    <property type="entry name" value="FAD/NAD(P)-binding domain"/>
    <property type="match status" value="1"/>
</dbReference>
<dbReference type="AlphaFoldDB" id="A0A2R6NFA0"/>
<comment type="caution">
    <text evidence="3">The sequence shown here is derived from an EMBL/GenBank/DDBJ whole genome shotgun (WGS) entry which is preliminary data.</text>
</comment>
<protein>
    <recommendedName>
        <fullName evidence="5">FAD/NAD(P)-binding domain-containing protein</fullName>
    </recommendedName>
</protein>
<evidence type="ECO:0000313" key="3">
    <source>
        <dbReference type="EMBL" id="PSR70938.1"/>
    </source>
</evidence>
<dbReference type="PANTHER" id="PTHR43747">
    <property type="entry name" value="FAD-BINDING PROTEIN"/>
    <property type="match status" value="1"/>
</dbReference>
<keyword evidence="4" id="KW-1185">Reference proteome</keyword>
<gene>
    <name evidence="3" type="ORF">PHLCEN_2v13187</name>
</gene>
<evidence type="ECO:0000313" key="4">
    <source>
        <dbReference type="Proteomes" id="UP000186601"/>
    </source>
</evidence>
<comment type="catalytic activity">
    <reaction evidence="2">
        <text>melleolide F + FADH2 + chloride + O2 = 6'-chloromelleolide F + FAD + 2 H2O + H(+)</text>
        <dbReference type="Rhea" id="RHEA:67160"/>
        <dbReference type="ChEBI" id="CHEBI:15377"/>
        <dbReference type="ChEBI" id="CHEBI:15378"/>
        <dbReference type="ChEBI" id="CHEBI:15379"/>
        <dbReference type="ChEBI" id="CHEBI:17996"/>
        <dbReference type="ChEBI" id="CHEBI:57692"/>
        <dbReference type="ChEBI" id="CHEBI:58307"/>
        <dbReference type="ChEBI" id="CHEBI:167712"/>
        <dbReference type="ChEBI" id="CHEBI:167713"/>
    </reaction>
    <physiologicalReaction direction="left-to-right" evidence="2">
        <dbReference type="Rhea" id="RHEA:67161"/>
    </physiologicalReaction>
</comment>
<name>A0A2R6NFA0_9APHY</name>
<organism evidence="3 4">
    <name type="scientific">Hermanssonia centrifuga</name>
    <dbReference type="NCBI Taxonomy" id="98765"/>
    <lineage>
        <taxon>Eukaryota</taxon>
        <taxon>Fungi</taxon>
        <taxon>Dikarya</taxon>
        <taxon>Basidiomycota</taxon>
        <taxon>Agaricomycotina</taxon>
        <taxon>Agaricomycetes</taxon>
        <taxon>Polyporales</taxon>
        <taxon>Meruliaceae</taxon>
        <taxon>Hermanssonia</taxon>
    </lineage>
</organism>
<dbReference type="Proteomes" id="UP000186601">
    <property type="component" value="Unassembled WGS sequence"/>
</dbReference>
<evidence type="ECO:0008006" key="5">
    <source>
        <dbReference type="Google" id="ProtNLM"/>
    </source>
</evidence>
<evidence type="ECO:0000256" key="1">
    <source>
        <dbReference type="ARBA" id="ARBA00005706"/>
    </source>
</evidence>
<proteinExistence type="inferred from homology"/>
<dbReference type="Gene3D" id="3.30.9.100">
    <property type="match status" value="1"/>
</dbReference>